<proteinExistence type="inferred from homology"/>
<dbReference type="SUPFAM" id="SSF48208">
    <property type="entry name" value="Six-hairpin glycosidases"/>
    <property type="match status" value="1"/>
</dbReference>
<evidence type="ECO:0000313" key="6">
    <source>
        <dbReference type="EMBL" id="CAH2405932.1"/>
    </source>
</evidence>
<keyword evidence="7" id="KW-1185">Reference proteome</keyword>
<keyword evidence="2 6" id="KW-0378">Hydrolase</keyword>
<dbReference type="InterPro" id="IPR011613">
    <property type="entry name" value="GH15-like"/>
</dbReference>
<evidence type="ECO:0000259" key="5">
    <source>
        <dbReference type="Pfam" id="PF09137"/>
    </source>
</evidence>
<protein>
    <submittedName>
        <fullName evidence="6">Glucoamylase</fullName>
        <ecNumber evidence="6">3.2.1.3</ecNumber>
    </submittedName>
</protein>
<dbReference type="EC" id="3.2.1.3" evidence="6"/>
<dbReference type="InterPro" id="IPR046966">
    <property type="entry name" value="Glucoamylase_active_site"/>
</dbReference>
<evidence type="ECO:0000313" key="7">
    <source>
        <dbReference type="Proteomes" id="UP001153050"/>
    </source>
</evidence>
<dbReference type="InterPro" id="IPR011013">
    <property type="entry name" value="Gal_mutarotase_sf_dom"/>
</dbReference>
<evidence type="ECO:0000256" key="1">
    <source>
        <dbReference type="ARBA" id="ARBA00006188"/>
    </source>
</evidence>
<dbReference type="CDD" id="cd07430">
    <property type="entry name" value="GH15_N"/>
    <property type="match status" value="1"/>
</dbReference>
<evidence type="ECO:0000256" key="3">
    <source>
        <dbReference type="ARBA" id="ARBA00023295"/>
    </source>
</evidence>
<dbReference type="InterPro" id="IPR015220">
    <property type="entry name" value="Glucodextranase_N"/>
</dbReference>
<dbReference type="Gene3D" id="1.50.10.10">
    <property type="match status" value="1"/>
</dbReference>
<keyword evidence="3 6" id="KW-0326">Glycosidase</keyword>
<dbReference type="Pfam" id="PF09137">
    <property type="entry name" value="Glucodextran_N"/>
    <property type="match status" value="1"/>
</dbReference>
<evidence type="ECO:0000256" key="2">
    <source>
        <dbReference type="ARBA" id="ARBA00022801"/>
    </source>
</evidence>
<dbReference type="PANTHER" id="PTHR31616:SF0">
    <property type="entry name" value="GLUCAN 1,4-ALPHA-GLUCOSIDASE"/>
    <property type="match status" value="1"/>
</dbReference>
<reference evidence="6 7" key="1">
    <citation type="submission" date="2022-03" db="EMBL/GenBank/DDBJ databases">
        <authorList>
            <person name="Brunel B."/>
        </authorList>
    </citation>
    <scope>NUCLEOTIDE SEQUENCE [LARGE SCALE GENOMIC DNA]</scope>
    <source>
        <strain evidence="6">STM5069sample</strain>
    </source>
</reference>
<dbReference type="InterPro" id="IPR008928">
    <property type="entry name" value="6-hairpin_glycosidase_sf"/>
</dbReference>
<dbReference type="PROSITE" id="PS00820">
    <property type="entry name" value="GLUCOAMYLASE"/>
    <property type="match status" value="1"/>
</dbReference>
<name>A0ABN8K952_9HYPH</name>
<gene>
    <name evidence="6" type="ORF">MES5069_500020</name>
</gene>
<sequence length="838" mass="90545">MIEKASAPGLGVGQETEIEMAATLTDALGAPGIPARWTSSAKSGVGTALSPACPIWFTISRGILNEVYYPSLDSACTRDMGLVVTGPGGYFSEEKRDAVHSTEPFEDGVPAYRLVNTAAHGTYQIEKRIITDPERPVLLQEISFTLLRGPVADHRVYALLAPHLVNAGMGNTAWVGDYEGKPVLFASGRRACLALASSLPWGACSAGYVGVSDGWQQLRRDGRLDPACRRAEDGNVALTGEIGFSAANPKALLALGFGTTPQEAAQNASASLKLGFAPAAESYVEKWREWQASLLPLDRHGAGINTYRLSTAVLATHRSSTGAAVASLSIPWGFSKGDDDIGGYHLVWPRDLVETAGGFLAAGDPAQAAEILAYLRSIQQPDGHWPQNTWLDGSAYWPGIQMDECAFPLLLTDALRRAGHLADAALLSFMPMIERAASYVVRNGPVTGEDRWEEDAGYSPFTLAVETAALLAAADMFEICGKAEPANYLRETADVWNDQIERWTYVTGTPLGEEVGVKGHYVRIAPPDTTGAASPKDGYVPIKNRPPGDSDRPAEAIVSPDALALVRFGLRAADDPRIVDTVKVIDARLRCDLPQGPVWYRYTSDGYGEHADGAPFDGTGQGRPWPLLVGERAHYELAAGRRDKAASLLKTLEDSAGSGGLLPEQVWDGPDMAERELRHGGPSGSAMPLVWAHSEHIKLLRSLSDGAVFDMPPQGVKRYIEDRTAAPRRTWRFNHKLRAMAAGKLLRLELLARAVVHWSSDDWATVHDAETTENAFGIHLTDLPVADVPPGNTIVFTFFWPDAGCWENVDFSVSIDKLDSSMIPKSGNRFSEKVMLQK</sequence>
<evidence type="ECO:0000259" key="4">
    <source>
        <dbReference type="Pfam" id="PF00723"/>
    </source>
</evidence>
<dbReference type="InterPro" id="IPR006425">
    <property type="entry name" value="Glucoamylase_bac"/>
</dbReference>
<comment type="similarity">
    <text evidence="1">Belongs to the glycosyl hydrolase 15 family.</text>
</comment>
<dbReference type="EMBL" id="CAKXZT010000147">
    <property type="protein sequence ID" value="CAH2405932.1"/>
    <property type="molecule type" value="Genomic_DNA"/>
</dbReference>
<dbReference type="NCBIfam" id="TIGR01535">
    <property type="entry name" value="glucan_glucosid"/>
    <property type="match status" value="1"/>
</dbReference>
<dbReference type="SUPFAM" id="SSF74650">
    <property type="entry name" value="Galactose mutarotase-like"/>
    <property type="match status" value="1"/>
</dbReference>
<dbReference type="InterPro" id="IPR014718">
    <property type="entry name" value="GH-type_carb-bd"/>
</dbReference>
<comment type="caution">
    <text evidence="6">The sequence shown here is derived from an EMBL/GenBank/DDBJ whole genome shotgun (WGS) entry which is preliminary data.</text>
</comment>
<feature type="domain" description="Glucodextranase N-terminal" evidence="5">
    <location>
        <begin position="27"/>
        <end position="292"/>
    </location>
</feature>
<dbReference type="Pfam" id="PF00723">
    <property type="entry name" value="Glyco_hydro_15"/>
    <property type="match status" value="1"/>
</dbReference>
<organism evidence="6 7">
    <name type="scientific">Mesorhizobium escarrei</name>
    <dbReference type="NCBI Taxonomy" id="666018"/>
    <lineage>
        <taxon>Bacteria</taxon>
        <taxon>Pseudomonadati</taxon>
        <taxon>Pseudomonadota</taxon>
        <taxon>Alphaproteobacteria</taxon>
        <taxon>Hyphomicrobiales</taxon>
        <taxon>Phyllobacteriaceae</taxon>
        <taxon>Mesorhizobium</taxon>
    </lineage>
</organism>
<feature type="domain" description="GH15-like" evidence="4">
    <location>
        <begin position="388"/>
        <end position="699"/>
    </location>
</feature>
<dbReference type="InterPro" id="IPR012341">
    <property type="entry name" value="6hp_glycosidase-like_sf"/>
</dbReference>
<dbReference type="PANTHER" id="PTHR31616">
    <property type="entry name" value="TREHALASE"/>
    <property type="match status" value="1"/>
</dbReference>
<dbReference type="Gene3D" id="2.70.98.10">
    <property type="match status" value="1"/>
</dbReference>
<accession>A0ABN8K952</accession>
<dbReference type="Proteomes" id="UP001153050">
    <property type="component" value="Unassembled WGS sequence"/>
</dbReference>
<dbReference type="GO" id="GO:0004339">
    <property type="term" value="F:glucan 1,4-alpha-glucosidase activity"/>
    <property type="evidence" value="ECO:0007669"/>
    <property type="project" value="UniProtKB-EC"/>
</dbReference>